<keyword evidence="3" id="KW-0949">S-adenosyl-L-methionine</keyword>
<dbReference type="Pfam" id="PF13353">
    <property type="entry name" value="Fer4_12"/>
    <property type="match status" value="1"/>
</dbReference>
<dbReference type="InterPro" id="IPR034457">
    <property type="entry name" value="Organic_radical-activating"/>
</dbReference>
<comment type="cofactor">
    <cofactor evidence="1">
        <name>[4Fe-4S] cluster</name>
        <dbReference type="ChEBI" id="CHEBI:49883"/>
    </cofactor>
</comment>
<accession>A0ABS9J1I7</accession>
<evidence type="ECO:0000256" key="5">
    <source>
        <dbReference type="ARBA" id="ARBA00023004"/>
    </source>
</evidence>
<evidence type="ECO:0000256" key="2">
    <source>
        <dbReference type="ARBA" id="ARBA00022485"/>
    </source>
</evidence>
<evidence type="ECO:0000313" key="7">
    <source>
        <dbReference type="EMBL" id="MCF8714287.1"/>
    </source>
</evidence>
<dbReference type="InterPro" id="IPR013785">
    <property type="entry name" value="Aldolase_TIM"/>
</dbReference>
<evidence type="ECO:0000313" key="8">
    <source>
        <dbReference type="Proteomes" id="UP000829517"/>
    </source>
</evidence>
<keyword evidence="6" id="KW-0411">Iron-sulfur</keyword>
<dbReference type="InterPro" id="IPR007197">
    <property type="entry name" value="rSAM"/>
</dbReference>
<keyword evidence="4" id="KW-0479">Metal-binding</keyword>
<reference evidence="7 8" key="1">
    <citation type="submission" date="2021-01" db="EMBL/GenBank/DDBJ databases">
        <title>Genome sequencing of Joostella atrarenae M1-2 (= KCTC 23194).</title>
        <authorList>
            <person name="Zakaria M.R."/>
            <person name="Lam M.Q."/>
            <person name="Chong C.S."/>
        </authorList>
    </citation>
    <scope>NUCLEOTIDE SEQUENCE [LARGE SCALE GENOMIC DNA]</scope>
    <source>
        <strain evidence="7 8">M1-2</strain>
    </source>
</reference>
<keyword evidence="8" id="KW-1185">Reference proteome</keyword>
<protein>
    <submittedName>
        <fullName evidence="7">Radical SAM protein</fullName>
    </submittedName>
</protein>
<dbReference type="SUPFAM" id="SSF102114">
    <property type="entry name" value="Radical SAM enzymes"/>
    <property type="match status" value="1"/>
</dbReference>
<dbReference type="Proteomes" id="UP000829517">
    <property type="component" value="Unassembled WGS sequence"/>
</dbReference>
<evidence type="ECO:0000256" key="4">
    <source>
        <dbReference type="ARBA" id="ARBA00022723"/>
    </source>
</evidence>
<evidence type="ECO:0000256" key="3">
    <source>
        <dbReference type="ARBA" id="ARBA00022691"/>
    </source>
</evidence>
<dbReference type="PANTHER" id="PTHR30352">
    <property type="entry name" value="PYRUVATE FORMATE-LYASE-ACTIVATING ENZYME"/>
    <property type="match status" value="1"/>
</dbReference>
<dbReference type="SFLD" id="SFLDS00029">
    <property type="entry name" value="Radical_SAM"/>
    <property type="match status" value="1"/>
</dbReference>
<sequence length="211" mass="24105">MKIGISRLHFPVTTLGPGKRIGIWLQGCSIHCEGCISVDTWQFGINSVSLDEVKVLLRRWLPESDGITISGGEPFDQEEALFELLKFLRTYQKSILMYSGYSFTKLKAKKEIRDGWIDVLISEPYDYQQSQTKILMGSDNQQIHLLTKLGKCDFESYLEKSPEKKLDVQFESDSVWMAGIPRNGMFEIAETAKNNNVHLQHTQGVIKRKKS</sequence>
<dbReference type="InterPro" id="IPR058240">
    <property type="entry name" value="rSAM_sf"/>
</dbReference>
<name>A0ABS9J1I7_9FLAO</name>
<dbReference type="EMBL" id="JAETXX010000002">
    <property type="protein sequence ID" value="MCF8714287.1"/>
    <property type="molecule type" value="Genomic_DNA"/>
</dbReference>
<organism evidence="7 8">
    <name type="scientific">Joostella atrarenae</name>
    <dbReference type="NCBI Taxonomy" id="679257"/>
    <lineage>
        <taxon>Bacteria</taxon>
        <taxon>Pseudomonadati</taxon>
        <taxon>Bacteroidota</taxon>
        <taxon>Flavobacteriia</taxon>
        <taxon>Flavobacteriales</taxon>
        <taxon>Flavobacteriaceae</taxon>
        <taxon>Joostella</taxon>
    </lineage>
</organism>
<dbReference type="RefSeq" id="WP_236958248.1">
    <property type="nucleotide sequence ID" value="NZ_JAETXX010000002.1"/>
</dbReference>
<evidence type="ECO:0000256" key="1">
    <source>
        <dbReference type="ARBA" id="ARBA00001966"/>
    </source>
</evidence>
<keyword evidence="2" id="KW-0004">4Fe-4S</keyword>
<keyword evidence="5" id="KW-0408">Iron</keyword>
<proteinExistence type="predicted"/>
<dbReference type="Gene3D" id="3.20.20.70">
    <property type="entry name" value="Aldolase class I"/>
    <property type="match status" value="1"/>
</dbReference>
<comment type="caution">
    <text evidence="7">The sequence shown here is derived from an EMBL/GenBank/DDBJ whole genome shotgun (WGS) entry which is preliminary data.</text>
</comment>
<gene>
    <name evidence="7" type="ORF">JM658_05540</name>
</gene>
<evidence type="ECO:0000256" key="6">
    <source>
        <dbReference type="ARBA" id="ARBA00023014"/>
    </source>
</evidence>
<dbReference type="PANTHER" id="PTHR30352:SF2">
    <property type="entry name" value="ANAEROBIC RIBONUCLEOSIDE-TRIPHOSPHATE REDUCTASE-ACTIVATING PROTEIN"/>
    <property type="match status" value="1"/>
</dbReference>